<feature type="transmembrane region" description="Helical" evidence="16">
    <location>
        <begin position="147"/>
        <end position="163"/>
    </location>
</feature>
<keyword evidence="7 15" id="KW-0808">Transferase</keyword>
<proteinExistence type="inferred from homology"/>
<dbReference type="Pfam" id="PF01066">
    <property type="entry name" value="CDP-OH_P_transf"/>
    <property type="match status" value="1"/>
</dbReference>
<dbReference type="InterPro" id="IPR050324">
    <property type="entry name" value="CDP-alcohol_PTase-I"/>
</dbReference>
<dbReference type="AlphaFoldDB" id="A0A1Q8TYT6"/>
<dbReference type="PANTHER" id="PTHR14269:SF61">
    <property type="entry name" value="CDP-DIACYLGLYCEROL--SERINE O-PHOSPHATIDYLTRANSFERASE"/>
    <property type="match status" value="1"/>
</dbReference>
<comment type="subcellular location">
    <subcellularLocation>
        <location evidence="2">Endomembrane system</location>
        <topology evidence="2">Multi-pass membrane protein</topology>
    </subcellularLocation>
</comment>
<dbReference type="InterPro" id="IPR004533">
    <property type="entry name" value="CDP-diaglyc--ser_O-PTrfase"/>
</dbReference>
<dbReference type="PROSITE" id="PS00379">
    <property type="entry name" value="CDP_ALCOHOL_P_TRANSF"/>
    <property type="match status" value="1"/>
</dbReference>
<dbReference type="OMA" id="YKGLPCR"/>
<dbReference type="GO" id="GO:0016020">
    <property type="term" value="C:membrane"/>
    <property type="evidence" value="ECO:0007669"/>
    <property type="project" value="InterPro"/>
</dbReference>
<keyword evidence="9 16" id="KW-1133">Transmembrane helix</keyword>
<evidence type="ECO:0000256" key="1">
    <source>
        <dbReference type="ARBA" id="ARBA00000287"/>
    </source>
</evidence>
<evidence type="ECO:0000256" key="6">
    <source>
        <dbReference type="ARBA" id="ARBA00022516"/>
    </source>
</evidence>
<evidence type="ECO:0000313" key="17">
    <source>
        <dbReference type="EMBL" id="PES40666.1"/>
    </source>
</evidence>
<keyword evidence="10" id="KW-0443">Lipid metabolism</keyword>
<keyword evidence="13" id="KW-1208">Phospholipid metabolism</keyword>
<feature type="transmembrane region" description="Helical" evidence="16">
    <location>
        <begin position="37"/>
        <end position="53"/>
    </location>
</feature>
<evidence type="ECO:0000256" key="7">
    <source>
        <dbReference type="ARBA" id="ARBA00022679"/>
    </source>
</evidence>
<dbReference type="EMBL" id="PQWM01000006">
    <property type="protein sequence ID" value="RDZ17927.1"/>
    <property type="molecule type" value="Genomic_DNA"/>
</dbReference>
<evidence type="ECO:0000313" key="20">
    <source>
        <dbReference type="Proteomes" id="UP000256519"/>
    </source>
</evidence>
<evidence type="ECO:0000256" key="11">
    <source>
        <dbReference type="ARBA" id="ARBA00023136"/>
    </source>
</evidence>
<evidence type="ECO:0000256" key="10">
    <source>
        <dbReference type="ARBA" id="ARBA00023098"/>
    </source>
</evidence>
<dbReference type="EC" id="2.7.8.8" evidence="4"/>
<gene>
    <name evidence="18" type="primary">pssA</name>
    <name evidence="18" type="ORF">C3744_03320</name>
    <name evidence="17" type="ORF">CN497_08060</name>
</gene>
<comment type="catalytic activity">
    <reaction evidence="1">
        <text>a CDP-1,2-diacyl-sn-glycerol + L-serine = a 1,2-diacyl-sn-glycero-3-phospho-L-serine + CMP + H(+)</text>
        <dbReference type="Rhea" id="RHEA:16913"/>
        <dbReference type="ChEBI" id="CHEBI:15378"/>
        <dbReference type="ChEBI" id="CHEBI:33384"/>
        <dbReference type="ChEBI" id="CHEBI:57262"/>
        <dbReference type="ChEBI" id="CHEBI:58332"/>
        <dbReference type="ChEBI" id="CHEBI:60377"/>
        <dbReference type="EC" id="2.7.8.8"/>
    </reaction>
</comment>
<keyword evidence="6" id="KW-0444">Lipid biosynthesis</keyword>
<dbReference type="Proteomes" id="UP000220341">
    <property type="component" value="Unassembled WGS sequence"/>
</dbReference>
<evidence type="ECO:0000256" key="4">
    <source>
        <dbReference type="ARBA" id="ARBA00013174"/>
    </source>
</evidence>
<sequence length="165" mass="18445">MTLILRLLKWVPNLFTIGNLLSGVFSIAFNMNSYERLAALFIFLAAFFDLFDGKIARKLKVNSEFGVELDSLADIISFGVAPAMLFHTLSPHSWLTVLAFMIYPSMGALRLAKFSANPTIGYFIGLPIPFPALIIALLGMFYYVNPYLMIILAILMVSPIRVMKI</sequence>
<keyword evidence="11 16" id="KW-0472">Membrane</keyword>
<dbReference type="GO" id="GO:0008654">
    <property type="term" value="P:phospholipid biosynthetic process"/>
    <property type="evidence" value="ECO:0007669"/>
    <property type="project" value="UniProtKB-KW"/>
</dbReference>
<reference evidence="18" key="2">
    <citation type="journal article" date="2018" name="Appl. Environ. Microbiol.">
        <title>Antimicrobial susceptibility testing and tentative epidemiological cut-off values of five Bacillus species relevant for use as animal feed additives or for plant protection.</title>
        <authorList>
            <person name="Agerso Y."/>
            <person name="Stuer-Lauridsen B."/>
            <person name="Bjerre K."/>
            <person name="Jensen M.G."/>
            <person name="Johansen E."/>
            <person name="Bennedsen M."/>
            <person name="Brockmann E."/>
            <person name="Nielsen B."/>
        </authorList>
    </citation>
    <scope>NUCLEOTIDE SEQUENCE [LARGE SCALE GENOMIC DNA]</scope>
    <source>
        <strain evidence="18">CHCC20162</strain>
    </source>
</reference>
<evidence type="ECO:0000256" key="13">
    <source>
        <dbReference type="ARBA" id="ARBA00023264"/>
    </source>
</evidence>
<organism evidence="18 20">
    <name type="scientific">Priestia megaterium</name>
    <name type="common">Bacillus megaterium</name>
    <dbReference type="NCBI Taxonomy" id="1404"/>
    <lineage>
        <taxon>Bacteria</taxon>
        <taxon>Bacillati</taxon>
        <taxon>Bacillota</taxon>
        <taxon>Bacilli</taxon>
        <taxon>Bacillales</taxon>
        <taxon>Bacillaceae</taxon>
        <taxon>Priestia</taxon>
    </lineage>
</organism>
<dbReference type="GO" id="GO:0003882">
    <property type="term" value="F:CDP-diacylglycerol-serine O-phosphatidyltransferase activity"/>
    <property type="evidence" value="ECO:0007669"/>
    <property type="project" value="UniProtKB-EC"/>
</dbReference>
<dbReference type="GO" id="GO:0012505">
    <property type="term" value="C:endomembrane system"/>
    <property type="evidence" value="ECO:0007669"/>
    <property type="project" value="UniProtKB-SubCell"/>
</dbReference>
<keyword evidence="12" id="KW-0594">Phospholipid biosynthesis</keyword>
<evidence type="ECO:0000256" key="16">
    <source>
        <dbReference type="SAM" id="Phobius"/>
    </source>
</evidence>
<evidence type="ECO:0000256" key="3">
    <source>
        <dbReference type="ARBA" id="ARBA00010441"/>
    </source>
</evidence>
<evidence type="ECO:0000256" key="12">
    <source>
        <dbReference type="ARBA" id="ARBA00023209"/>
    </source>
</evidence>
<dbReference type="Gene3D" id="1.20.120.1760">
    <property type="match status" value="1"/>
</dbReference>
<evidence type="ECO:0000256" key="2">
    <source>
        <dbReference type="ARBA" id="ARBA00004127"/>
    </source>
</evidence>
<protein>
    <recommendedName>
        <fullName evidence="5">CDP-diacylglycerol--serine O-phosphatidyltransferase</fullName>
        <ecNumber evidence="4">2.7.8.8</ecNumber>
    </recommendedName>
    <alternativeName>
        <fullName evidence="14">Phosphatidylserine synthase</fullName>
    </alternativeName>
</protein>
<dbReference type="NCBIfam" id="TIGR00473">
    <property type="entry name" value="pssA"/>
    <property type="match status" value="1"/>
</dbReference>
<comment type="caution">
    <text evidence="18">The sequence shown here is derived from an EMBL/GenBank/DDBJ whole genome shotgun (WGS) entry which is preliminary data.</text>
</comment>
<dbReference type="InterPro" id="IPR043130">
    <property type="entry name" value="CDP-OH_PTrfase_TM_dom"/>
</dbReference>
<comment type="similarity">
    <text evidence="3 15">Belongs to the CDP-alcohol phosphatidyltransferase class-I family.</text>
</comment>
<dbReference type="InterPro" id="IPR000462">
    <property type="entry name" value="CDP-OH_P_trans"/>
</dbReference>
<evidence type="ECO:0000256" key="14">
    <source>
        <dbReference type="ARBA" id="ARBA00032361"/>
    </source>
</evidence>
<dbReference type="EMBL" id="NTYW01000006">
    <property type="protein sequence ID" value="PES40666.1"/>
    <property type="molecule type" value="Genomic_DNA"/>
</dbReference>
<dbReference type="PANTHER" id="PTHR14269">
    <property type="entry name" value="CDP-DIACYLGLYCEROL--GLYCEROL-3-PHOSPHATE 3-PHOSPHATIDYLTRANSFERASE-RELATED"/>
    <property type="match status" value="1"/>
</dbReference>
<evidence type="ECO:0000313" key="18">
    <source>
        <dbReference type="EMBL" id="RDZ17927.1"/>
    </source>
</evidence>
<evidence type="ECO:0000256" key="8">
    <source>
        <dbReference type="ARBA" id="ARBA00022692"/>
    </source>
</evidence>
<reference evidence="17 19" key="1">
    <citation type="submission" date="2017-09" db="EMBL/GenBank/DDBJ databases">
        <title>Large-scale bioinformatics analysis of Bacillus genomes uncovers conserved roles of natural products in bacterial physiology.</title>
        <authorList>
            <consortium name="Agbiome Team Llc"/>
            <person name="Bleich R.M."/>
            <person name="Kirk G.J."/>
            <person name="Santa Maria K.C."/>
            <person name="Allen S.E."/>
            <person name="Farag S."/>
            <person name="Shank E.A."/>
            <person name="Bowers A."/>
        </authorList>
    </citation>
    <scope>NUCLEOTIDE SEQUENCE [LARGE SCALE GENOMIC DNA]</scope>
    <source>
        <strain evidence="17 19">AFS003013</strain>
    </source>
</reference>
<accession>A0A1Q8TYT6</accession>
<dbReference type="InterPro" id="IPR048254">
    <property type="entry name" value="CDP_ALCOHOL_P_TRANSF_CS"/>
</dbReference>
<evidence type="ECO:0000256" key="9">
    <source>
        <dbReference type="ARBA" id="ARBA00022989"/>
    </source>
</evidence>
<evidence type="ECO:0000313" key="19">
    <source>
        <dbReference type="Proteomes" id="UP000220341"/>
    </source>
</evidence>
<evidence type="ECO:0000256" key="15">
    <source>
        <dbReference type="RuleBase" id="RU003750"/>
    </source>
</evidence>
<feature type="transmembrane region" description="Helical" evidence="16">
    <location>
        <begin position="119"/>
        <end position="141"/>
    </location>
</feature>
<keyword evidence="8 16" id="KW-0812">Transmembrane</keyword>
<evidence type="ECO:0000256" key="5">
    <source>
        <dbReference type="ARBA" id="ARBA00017171"/>
    </source>
</evidence>
<name>A0A1Q8TYT6_PRIMG</name>
<feature type="transmembrane region" description="Helical" evidence="16">
    <location>
        <begin position="12"/>
        <end position="31"/>
    </location>
</feature>
<dbReference type="Proteomes" id="UP000256519">
    <property type="component" value="Unassembled WGS sequence"/>
</dbReference>